<evidence type="ECO:0000313" key="3">
    <source>
        <dbReference type="WBParaSite" id="SMUV_0001002301-mRNA-1"/>
    </source>
</evidence>
<organism evidence="2 3">
    <name type="scientific">Syphacia muris</name>
    <dbReference type="NCBI Taxonomy" id="451379"/>
    <lineage>
        <taxon>Eukaryota</taxon>
        <taxon>Metazoa</taxon>
        <taxon>Ecdysozoa</taxon>
        <taxon>Nematoda</taxon>
        <taxon>Chromadorea</taxon>
        <taxon>Rhabditida</taxon>
        <taxon>Spirurina</taxon>
        <taxon>Oxyuridomorpha</taxon>
        <taxon>Oxyuroidea</taxon>
        <taxon>Oxyuridae</taxon>
        <taxon>Syphacia</taxon>
    </lineage>
</organism>
<keyword evidence="1" id="KW-1133">Transmembrane helix</keyword>
<dbReference type="Proteomes" id="UP000046393">
    <property type="component" value="Unplaced"/>
</dbReference>
<feature type="transmembrane region" description="Helical" evidence="1">
    <location>
        <begin position="12"/>
        <end position="32"/>
    </location>
</feature>
<evidence type="ECO:0000313" key="2">
    <source>
        <dbReference type="Proteomes" id="UP000046393"/>
    </source>
</evidence>
<evidence type="ECO:0000256" key="1">
    <source>
        <dbReference type="SAM" id="Phobius"/>
    </source>
</evidence>
<name>A0A0N5AYI1_9BILA</name>
<keyword evidence="1" id="KW-0812">Transmembrane</keyword>
<sequence>MTGDRTSQKALIQFIFVLSKNISAMLFVSISFANSDIVKVIDFYVARADCELCVVIYMLINQAWKAANSRILGKWQAKRSKATVFDVAIGIYEKNFPYNLYDICGINFGDADYMLDYSCCLHLLWRIKRNLFHTFSPVIIGYYCWHGA</sequence>
<accession>A0A0N5AYI1</accession>
<dbReference type="WBParaSite" id="SMUV_0001002301-mRNA-1">
    <property type="protein sequence ID" value="SMUV_0001002301-mRNA-1"/>
    <property type="gene ID" value="SMUV_0001002301"/>
</dbReference>
<proteinExistence type="predicted"/>
<dbReference type="AlphaFoldDB" id="A0A0N5AYI1"/>
<keyword evidence="1" id="KW-0472">Membrane</keyword>
<keyword evidence="2" id="KW-1185">Reference proteome</keyword>
<protein>
    <submittedName>
        <fullName evidence="3">DUF393 domain-containing protein</fullName>
    </submittedName>
</protein>
<reference evidence="3" key="1">
    <citation type="submission" date="2017-02" db="UniProtKB">
        <authorList>
            <consortium name="WormBaseParasite"/>
        </authorList>
    </citation>
    <scope>IDENTIFICATION</scope>
</reference>